<dbReference type="InterPro" id="IPR006683">
    <property type="entry name" value="Thioestr_dom"/>
</dbReference>
<name>A0A409XVQ8_PSICY</name>
<dbReference type="STRING" id="93625.A0A409XVQ8"/>
<dbReference type="AlphaFoldDB" id="A0A409XVQ8"/>
<dbReference type="GO" id="GO:0047617">
    <property type="term" value="F:fatty acyl-CoA hydrolase activity"/>
    <property type="evidence" value="ECO:0007669"/>
    <property type="project" value="InterPro"/>
</dbReference>
<feature type="domain" description="Thioesterase" evidence="4">
    <location>
        <begin position="101"/>
        <end position="167"/>
    </location>
</feature>
<dbReference type="OrthoDB" id="2831072at2759"/>
<dbReference type="PANTHER" id="PTHR21660:SF1">
    <property type="entry name" value="ACYL-COENZYME A THIOESTERASE 13"/>
    <property type="match status" value="1"/>
</dbReference>
<comment type="similarity">
    <text evidence="1">Belongs to the thioesterase PaaI family.</text>
</comment>
<organism evidence="5 6">
    <name type="scientific">Psilocybe cyanescens</name>
    <dbReference type="NCBI Taxonomy" id="93625"/>
    <lineage>
        <taxon>Eukaryota</taxon>
        <taxon>Fungi</taxon>
        <taxon>Dikarya</taxon>
        <taxon>Basidiomycota</taxon>
        <taxon>Agaricomycotina</taxon>
        <taxon>Agaricomycetes</taxon>
        <taxon>Agaricomycetidae</taxon>
        <taxon>Agaricales</taxon>
        <taxon>Agaricineae</taxon>
        <taxon>Strophariaceae</taxon>
        <taxon>Psilocybe</taxon>
    </lineage>
</organism>
<reference evidence="5 6" key="1">
    <citation type="journal article" date="2018" name="Evol. Lett.">
        <title>Horizontal gene cluster transfer increased hallucinogenic mushroom diversity.</title>
        <authorList>
            <person name="Reynolds H.T."/>
            <person name="Vijayakumar V."/>
            <person name="Gluck-Thaler E."/>
            <person name="Korotkin H.B."/>
            <person name="Matheny P.B."/>
            <person name="Slot J.C."/>
        </authorList>
    </citation>
    <scope>NUCLEOTIDE SEQUENCE [LARGE SCALE GENOMIC DNA]</scope>
    <source>
        <strain evidence="5 6">2631</strain>
    </source>
</reference>
<keyword evidence="6" id="KW-1185">Reference proteome</keyword>
<dbReference type="CDD" id="cd03443">
    <property type="entry name" value="PaaI_thioesterase"/>
    <property type="match status" value="1"/>
</dbReference>
<dbReference type="InterPro" id="IPR029069">
    <property type="entry name" value="HotDog_dom_sf"/>
</dbReference>
<dbReference type="EMBL" id="NHYD01000229">
    <property type="protein sequence ID" value="PPQ94831.1"/>
    <property type="molecule type" value="Genomic_DNA"/>
</dbReference>
<evidence type="ECO:0000313" key="6">
    <source>
        <dbReference type="Proteomes" id="UP000283269"/>
    </source>
</evidence>
<dbReference type="PANTHER" id="PTHR21660">
    <property type="entry name" value="THIOESTERASE SUPERFAMILY MEMBER-RELATED"/>
    <property type="match status" value="1"/>
</dbReference>
<accession>A0A409XVQ8</accession>
<dbReference type="Gene3D" id="3.10.129.10">
    <property type="entry name" value="Hotdog Thioesterase"/>
    <property type="match status" value="1"/>
</dbReference>
<evidence type="ECO:0000256" key="2">
    <source>
        <dbReference type="ARBA" id="ARBA00022801"/>
    </source>
</evidence>
<evidence type="ECO:0000313" key="5">
    <source>
        <dbReference type="EMBL" id="PPQ94831.1"/>
    </source>
</evidence>
<sequence>MATSTNAPPHALQHKGRPHFDTSQVAGNAPEEIKRVLGDPRTFFASFLKPGERPLNGFGKDIMERMTVTELSILQKAEEPEKMEGRAVLEVDVSEDMVNGGGNIHGGCSAFLIDMASSFALTALNLYETGRKHPSVSQSLNVVYHSPAAIGERIRLVNTTLTVGKRTESVRTESTPSFFNPLRIRFSLGSDQIWNVTHHRLVASGVHIKMMPSKPKANL</sequence>
<protein>
    <recommendedName>
        <fullName evidence="4">Thioesterase domain-containing protein</fullName>
    </recommendedName>
</protein>
<comment type="caution">
    <text evidence="5">The sequence shown here is derived from an EMBL/GenBank/DDBJ whole genome shotgun (WGS) entry which is preliminary data.</text>
</comment>
<dbReference type="Pfam" id="PF03061">
    <property type="entry name" value="4HBT"/>
    <property type="match status" value="1"/>
</dbReference>
<dbReference type="SUPFAM" id="SSF54637">
    <property type="entry name" value="Thioesterase/thiol ester dehydrase-isomerase"/>
    <property type="match status" value="1"/>
</dbReference>
<keyword evidence="2" id="KW-0378">Hydrolase</keyword>
<proteinExistence type="inferred from homology"/>
<dbReference type="Proteomes" id="UP000283269">
    <property type="component" value="Unassembled WGS sequence"/>
</dbReference>
<gene>
    <name evidence="5" type="ORF">CVT25_007468</name>
</gene>
<dbReference type="InParanoid" id="A0A409XVQ8"/>
<feature type="region of interest" description="Disordered" evidence="3">
    <location>
        <begin position="1"/>
        <end position="24"/>
    </location>
</feature>
<evidence type="ECO:0000256" key="3">
    <source>
        <dbReference type="SAM" id="MobiDB-lite"/>
    </source>
</evidence>
<evidence type="ECO:0000256" key="1">
    <source>
        <dbReference type="ARBA" id="ARBA00008324"/>
    </source>
</evidence>
<dbReference type="InterPro" id="IPR039298">
    <property type="entry name" value="ACOT13"/>
</dbReference>
<evidence type="ECO:0000259" key="4">
    <source>
        <dbReference type="Pfam" id="PF03061"/>
    </source>
</evidence>